<gene>
    <name evidence="2" type="ORF">IRJ18_09940</name>
</gene>
<organism evidence="2 3">
    <name type="scientific">Mucilaginibacter boryungensis</name>
    <dbReference type="NCBI Taxonomy" id="768480"/>
    <lineage>
        <taxon>Bacteria</taxon>
        <taxon>Pseudomonadati</taxon>
        <taxon>Bacteroidota</taxon>
        <taxon>Sphingobacteriia</taxon>
        <taxon>Sphingobacteriales</taxon>
        <taxon>Sphingobacteriaceae</taxon>
        <taxon>Mucilaginibacter</taxon>
    </lineage>
</organism>
<sequence length="307" mass="35331">MNFLKYASLLFITVLAFTACQQPKPPAVKPPPSFKKVFNIDYTEVRRYFSTGYSFNEKGYELDPNWRFSIPSDDSVHIYNPKRKIFVNAPLIWDHDSVFNIAWAYLRLKKLSKDSMIFQVLRVSGKVVDNENSNVYMTLYANNYIKNVLHKEPLAMQVFTRKDTLFIKRKVTEATLDHKKAFAARNVAQLISRSPLVTVERVVNDDRADTDNDGPPIDYLSPEYNITIRKAYDDFNYYFTIYVDEKGQMSFGKSMVPLDPEFAESYPRIMKGIVNGYMKAYLKVIPGTTLGMPHTSEVIVSVKGTKS</sequence>
<feature type="signal peptide" evidence="1">
    <location>
        <begin position="1"/>
        <end position="21"/>
    </location>
</feature>
<proteinExistence type="predicted"/>
<dbReference type="PROSITE" id="PS51257">
    <property type="entry name" value="PROKAR_LIPOPROTEIN"/>
    <property type="match status" value="1"/>
</dbReference>
<accession>A0ABR9XHL5</accession>
<dbReference type="RefSeq" id="WP_194106023.1">
    <property type="nucleotide sequence ID" value="NZ_JADFFM010000001.1"/>
</dbReference>
<keyword evidence="3" id="KW-1185">Reference proteome</keyword>
<feature type="chain" id="PRO_5045557454" evidence="1">
    <location>
        <begin position="22"/>
        <end position="307"/>
    </location>
</feature>
<comment type="caution">
    <text evidence="2">The sequence shown here is derived from an EMBL/GenBank/DDBJ whole genome shotgun (WGS) entry which is preliminary data.</text>
</comment>
<dbReference type="EMBL" id="JADFFM010000001">
    <property type="protein sequence ID" value="MBE9666682.1"/>
    <property type="molecule type" value="Genomic_DNA"/>
</dbReference>
<evidence type="ECO:0000313" key="3">
    <source>
        <dbReference type="Proteomes" id="UP000632774"/>
    </source>
</evidence>
<name>A0ABR9XHL5_9SPHI</name>
<keyword evidence="1" id="KW-0732">Signal</keyword>
<evidence type="ECO:0000256" key="1">
    <source>
        <dbReference type="SAM" id="SignalP"/>
    </source>
</evidence>
<dbReference type="Proteomes" id="UP000632774">
    <property type="component" value="Unassembled WGS sequence"/>
</dbReference>
<evidence type="ECO:0000313" key="2">
    <source>
        <dbReference type="EMBL" id="MBE9666682.1"/>
    </source>
</evidence>
<reference evidence="2 3" key="1">
    <citation type="submission" date="2020-10" db="EMBL/GenBank/DDBJ databases">
        <title>Mucilaginibacter mali sp. nov., isolated from rhizosphere soil of apple orchard.</title>
        <authorList>
            <person name="Lee J.-S."/>
            <person name="Kim H.S."/>
            <person name="Kim J.-S."/>
        </authorList>
    </citation>
    <scope>NUCLEOTIDE SEQUENCE [LARGE SCALE GENOMIC DNA]</scope>
    <source>
        <strain evidence="2 3">KCTC 23157</strain>
    </source>
</reference>
<protein>
    <submittedName>
        <fullName evidence="2">Uncharacterized protein</fullName>
    </submittedName>
</protein>